<feature type="compositionally biased region" description="Basic and acidic residues" evidence="1">
    <location>
        <begin position="1226"/>
        <end position="1243"/>
    </location>
</feature>
<accession>A0A395NLH0</accession>
<dbReference type="InterPro" id="IPR051640">
    <property type="entry name" value="GRB10-interact_GYF"/>
</dbReference>
<feature type="compositionally biased region" description="Basic and acidic residues" evidence="1">
    <location>
        <begin position="247"/>
        <end position="265"/>
    </location>
</feature>
<feature type="compositionally biased region" description="Low complexity" evidence="1">
    <location>
        <begin position="863"/>
        <end position="874"/>
    </location>
</feature>
<feature type="region of interest" description="Disordered" evidence="1">
    <location>
        <begin position="835"/>
        <end position="898"/>
    </location>
</feature>
<feature type="region of interest" description="Disordered" evidence="1">
    <location>
        <begin position="1432"/>
        <end position="1486"/>
    </location>
</feature>
<feature type="compositionally biased region" description="Polar residues" evidence="1">
    <location>
        <begin position="202"/>
        <end position="219"/>
    </location>
</feature>
<feature type="compositionally biased region" description="Pro residues" evidence="1">
    <location>
        <begin position="1057"/>
        <end position="1084"/>
    </location>
</feature>
<feature type="compositionally biased region" description="Polar residues" evidence="1">
    <location>
        <begin position="45"/>
        <end position="74"/>
    </location>
</feature>
<feature type="region of interest" description="Disordered" evidence="1">
    <location>
        <begin position="926"/>
        <end position="945"/>
    </location>
</feature>
<feature type="compositionally biased region" description="Polar residues" evidence="1">
    <location>
        <begin position="352"/>
        <end position="367"/>
    </location>
</feature>
<feature type="region of interest" description="Disordered" evidence="1">
    <location>
        <begin position="1051"/>
        <end position="1158"/>
    </location>
</feature>
<feature type="region of interest" description="Disordered" evidence="1">
    <location>
        <begin position="1"/>
        <end position="93"/>
    </location>
</feature>
<reference evidence="3 4" key="1">
    <citation type="journal article" date="2018" name="PLoS Pathog.">
        <title>Evolution of structural diversity of trichothecenes, a family of toxins produced by plant pathogenic and entomopathogenic fungi.</title>
        <authorList>
            <person name="Proctor R.H."/>
            <person name="McCormick S.P."/>
            <person name="Kim H.S."/>
            <person name="Cardoza R.E."/>
            <person name="Stanley A.M."/>
            <person name="Lindo L."/>
            <person name="Kelly A."/>
            <person name="Brown D.W."/>
            <person name="Lee T."/>
            <person name="Vaughan M.M."/>
            <person name="Alexander N.J."/>
            <person name="Busman M."/>
            <person name="Gutierrez S."/>
        </authorList>
    </citation>
    <scope>NUCLEOTIDE SEQUENCE [LARGE SCALE GENOMIC DNA]</scope>
    <source>
        <strain evidence="3 4">IBT 40837</strain>
    </source>
</reference>
<dbReference type="SMART" id="SM00444">
    <property type="entry name" value="GYF"/>
    <property type="match status" value="1"/>
</dbReference>
<feature type="compositionally biased region" description="Polar residues" evidence="1">
    <location>
        <begin position="1"/>
        <end position="17"/>
    </location>
</feature>
<feature type="compositionally biased region" description="Low complexity" evidence="1">
    <location>
        <begin position="835"/>
        <end position="851"/>
    </location>
</feature>
<feature type="domain" description="GYF" evidence="2">
    <location>
        <begin position="694"/>
        <end position="742"/>
    </location>
</feature>
<feature type="region of interest" description="Disordered" evidence="1">
    <location>
        <begin position="1184"/>
        <end position="1286"/>
    </location>
</feature>
<comment type="caution">
    <text evidence="3">The sequence shown here is derived from an EMBL/GenBank/DDBJ whole genome shotgun (WGS) entry which is preliminary data.</text>
</comment>
<dbReference type="CDD" id="cd00072">
    <property type="entry name" value="GYF"/>
    <property type="match status" value="1"/>
</dbReference>
<feature type="compositionally biased region" description="Low complexity" evidence="1">
    <location>
        <begin position="1149"/>
        <end position="1158"/>
    </location>
</feature>
<keyword evidence="4" id="KW-1185">Reference proteome</keyword>
<feature type="region of interest" description="Disordered" evidence="1">
    <location>
        <begin position="506"/>
        <end position="531"/>
    </location>
</feature>
<evidence type="ECO:0000313" key="3">
    <source>
        <dbReference type="EMBL" id="RFU76819.1"/>
    </source>
</evidence>
<dbReference type="Gene3D" id="3.30.1490.40">
    <property type="match status" value="1"/>
</dbReference>
<dbReference type="SUPFAM" id="SSF55277">
    <property type="entry name" value="GYF domain"/>
    <property type="match status" value="1"/>
</dbReference>
<feature type="compositionally biased region" description="Polar residues" evidence="1">
    <location>
        <begin position="229"/>
        <end position="246"/>
    </location>
</feature>
<dbReference type="InterPro" id="IPR003169">
    <property type="entry name" value="GYF"/>
</dbReference>
<feature type="compositionally biased region" description="Low complexity" evidence="1">
    <location>
        <begin position="295"/>
        <end position="308"/>
    </location>
</feature>
<dbReference type="PROSITE" id="PS50829">
    <property type="entry name" value="GYF"/>
    <property type="match status" value="1"/>
</dbReference>
<feature type="compositionally biased region" description="Basic and acidic residues" evidence="1">
    <location>
        <begin position="450"/>
        <end position="475"/>
    </location>
</feature>
<proteinExistence type="predicted"/>
<feature type="compositionally biased region" description="Low complexity" evidence="1">
    <location>
        <begin position="1441"/>
        <end position="1454"/>
    </location>
</feature>
<evidence type="ECO:0000256" key="1">
    <source>
        <dbReference type="SAM" id="MobiDB-lite"/>
    </source>
</evidence>
<evidence type="ECO:0000313" key="4">
    <source>
        <dbReference type="Proteomes" id="UP000266272"/>
    </source>
</evidence>
<dbReference type="Pfam" id="PF02213">
    <property type="entry name" value="GYF"/>
    <property type="match status" value="1"/>
</dbReference>
<organism evidence="3 4">
    <name type="scientific">Trichoderma arundinaceum</name>
    <dbReference type="NCBI Taxonomy" id="490622"/>
    <lineage>
        <taxon>Eukaryota</taxon>
        <taxon>Fungi</taxon>
        <taxon>Dikarya</taxon>
        <taxon>Ascomycota</taxon>
        <taxon>Pezizomycotina</taxon>
        <taxon>Sordariomycetes</taxon>
        <taxon>Hypocreomycetidae</taxon>
        <taxon>Hypocreales</taxon>
        <taxon>Hypocreaceae</taxon>
        <taxon>Trichoderma</taxon>
    </lineage>
</organism>
<dbReference type="Proteomes" id="UP000266272">
    <property type="component" value="Unassembled WGS sequence"/>
</dbReference>
<feature type="compositionally biased region" description="Basic and acidic residues" evidence="1">
    <location>
        <begin position="20"/>
        <end position="29"/>
    </location>
</feature>
<feature type="compositionally biased region" description="Basic and acidic residues" evidence="1">
    <location>
        <begin position="1134"/>
        <end position="1148"/>
    </location>
</feature>
<name>A0A395NLH0_TRIAR</name>
<dbReference type="InterPro" id="IPR035445">
    <property type="entry name" value="GYF-like_dom_sf"/>
</dbReference>
<feature type="compositionally biased region" description="Polar residues" evidence="1">
    <location>
        <begin position="1089"/>
        <end position="1105"/>
    </location>
</feature>
<gene>
    <name evidence="3" type="ORF">TARUN_5405</name>
</gene>
<dbReference type="STRING" id="490622.A0A395NLH0"/>
<feature type="compositionally biased region" description="Polar residues" evidence="1">
    <location>
        <begin position="1186"/>
        <end position="1199"/>
    </location>
</feature>
<dbReference type="GO" id="GO:0005829">
    <property type="term" value="C:cytosol"/>
    <property type="evidence" value="ECO:0007669"/>
    <property type="project" value="TreeGrafter"/>
</dbReference>
<dbReference type="EMBL" id="PXOA01000324">
    <property type="protein sequence ID" value="RFU76819.1"/>
    <property type="molecule type" value="Genomic_DNA"/>
</dbReference>
<evidence type="ECO:0000259" key="2">
    <source>
        <dbReference type="PROSITE" id="PS50829"/>
    </source>
</evidence>
<dbReference type="PANTHER" id="PTHR14445">
    <property type="entry name" value="GRB10 INTERACTING GYF PROTEIN"/>
    <property type="match status" value="1"/>
</dbReference>
<protein>
    <recommendedName>
        <fullName evidence="2">GYF domain-containing protein</fullName>
    </recommendedName>
</protein>
<sequence length="1486" mass="155737">MPSNLPSSFASAAAGQNASRDARGGRSDGRGSVGGEWSRRDGRSANGTLTFRRSSTTPLSQSSNLPPANDNAVQPPSVEAPIAQPTSYEVGPSRYTKDDLLEMYHSQRPSGSPSHLFISGWDPSNASATGVRGWGKSSENHVPQDPGTCWDVNGDTTPIGLQGYSQEEKEAFSSDINSPLKPPTQTKESHQAAVNGRKASLSHASGTTFGVSSPSSAVRPSTRRRETVDSNPFSPTNLASPTTASRFSRDDPLWFSRKSGDLRESENDDPDTEQPPRDVPKLPIGGLMRANTSTGVSMGSMWPSSSASGAGGFGNFALPTSPAVGDKRPGGAPGGSRLAHLIPKDNAEGAANKSSEAQNPLAQQSWRTRPRTDTDPFGGDEELSGSAVLGGAQDIASGGPQPPNRAGILGTPVKGSTGDFGMSGLNLGGSSSGDNGPVSPSETNPYRSPPTERHDHDGPDPGAGDKIHNTGHDQPHSNYSTLSRGFAAAFDGSDRSQTSSVGAKAYLSGWPAPAGPSTGTPDRERSNYGGAFGSSLFSPIGDIQSPGLGNLGGVFGPSNTGSIGRGSKLGSLFPPAMQAQMQAHEHESSLADSLGDLRQSNPLGAIGRGNFIVPTRDTDSPMRSNRGVFEELFPSSDNSRNLAAFGSSDAGQPNIAAAAPQSFTPVSGGLPFGNAQAGLEPPSAQVRQMVMPDRMRWVYLDPQGNIQGPFTGLEMNDWYKANFFTPDLRVKKVEDPEFEPLGQLIRRIGNSREPFLVPQIGIAHGPPMQSGPFGPGTGSGIIPPLSGVFPTFGRTLTAEEQNNLERRKQEEQFLMAQQRDFIMRQQAMAKFQIPPSLQHHSSAHSLQSQPSFGSMTSPLGAPQQQQHHQLQHQQPIGALGPAGAFDTHPGANPGAIRAAMGNGELFRPEDLANLSVNERQMLASLQGEPAGTESGAPQPIGTPGDASLRYGLPEANELKEDDEGFKDRLREFEDLRAEHDAEQAAAIEEPQESSVKLEETTVATTTIISVEPQSEPAASSAKASKASKKKTIIEESSLSLTQQVQQTQASVAAAAAVPPPAPQPTEPGMPLPFPPPASTTPLPAPTAQRARSNLPEQFNRSQTATPDAIAQPPPLAPWAKEPGQEGQKGPSLKEIQEAEARKAAKAEEAAAALRKAAMEQEAALLREKEKSAAAAAAVANAGLPATSTWGQSSPVSSVSPWAKPGATKAKGTTPSVASGPAGTKKTLAEIQREEEARKQKAKEVAVQTGGGAPVNTTKSYANLAGKPNHGAAPTAPSPISTTGSGWATVGAGGKVKSPSTVPSQITSRSVSTSSVKPVLVAPVKLAPKSIISNTSARAEPANAAMEEFNKWAYRELSRGITGVNDSKSSPHVVFIPLQDSNMRITVTSFQADLAVLPLDTGLIADAVYANSTTMDGRHFAEEYVRRKRLADKGVVEKQTQSESKSSSSSGGWSEVAKKSTAAQPRESEAIQSADFKVVPGRKKSKK</sequence>
<dbReference type="OrthoDB" id="48509at2759"/>
<dbReference type="PANTHER" id="PTHR14445:SF36">
    <property type="entry name" value="FI03272P-RELATED"/>
    <property type="match status" value="1"/>
</dbReference>
<feature type="region of interest" description="Disordered" evidence="1">
    <location>
        <begin position="129"/>
        <end position="480"/>
    </location>
</feature>